<dbReference type="AlphaFoldDB" id="A0A926EK66"/>
<name>A0A926EK66_9FIRM</name>
<feature type="domain" description="DUF4314" evidence="1">
    <location>
        <begin position="6"/>
        <end position="72"/>
    </location>
</feature>
<comment type="caution">
    <text evidence="2">The sequence shown here is derived from an EMBL/GenBank/DDBJ whole genome shotgun (WGS) entry which is preliminary data.</text>
</comment>
<reference evidence="2" key="1">
    <citation type="submission" date="2020-08" db="EMBL/GenBank/DDBJ databases">
        <title>Genome public.</title>
        <authorList>
            <person name="Liu C."/>
            <person name="Sun Q."/>
        </authorList>
    </citation>
    <scope>NUCLEOTIDE SEQUENCE</scope>
    <source>
        <strain evidence="2">NSJ-64</strain>
    </source>
</reference>
<evidence type="ECO:0000313" key="2">
    <source>
        <dbReference type="EMBL" id="MBC8584883.1"/>
    </source>
</evidence>
<evidence type="ECO:0000313" key="3">
    <source>
        <dbReference type="Proteomes" id="UP000623678"/>
    </source>
</evidence>
<sequence>MREVSREWLEFLREQYPKGSRVRLTKMGNDPHPIPPGSMGTLKYIDDVGQFHVKWDNGRGLALIIGEDQFQILPPEPQTIKFYMPLTAQLYAYDDWGDLEEYGNDLDGRELRDYQSCIHEALLENQMPEEKNRGLMHWYDKPDGVNTKVQSVMLDVESRDGQLWGVAECKVNGTLLPEEKEALAEYISGQASDGWGEGFEQRAIKLNDGELYVSLWNSSNWSIQTEEERFSPDSLTRLPDLCWSVLPGEGTLICIKRGESGYYPSDWSTKDRAQNRWLADYNNQRRGITPAQEQAMLTGSMCGWDVPGADPKWYEEQQEQNGGEMTLG</sequence>
<dbReference type="Proteomes" id="UP000623678">
    <property type="component" value="Unassembled WGS sequence"/>
</dbReference>
<dbReference type="Pfam" id="PF14192">
    <property type="entry name" value="DUF4314"/>
    <property type="match status" value="1"/>
</dbReference>
<dbReference type="RefSeq" id="WP_193537045.1">
    <property type="nucleotide sequence ID" value="NZ_JACRTD010000003.1"/>
</dbReference>
<accession>A0A926EK66</accession>
<organism evidence="2 3">
    <name type="scientific">Youxingia wuxianensis</name>
    <dbReference type="NCBI Taxonomy" id="2763678"/>
    <lineage>
        <taxon>Bacteria</taxon>
        <taxon>Bacillati</taxon>
        <taxon>Bacillota</taxon>
        <taxon>Clostridia</taxon>
        <taxon>Eubacteriales</taxon>
        <taxon>Oscillospiraceae</taxon>
        <taxon>Youxingia</taxon>
    </lineage>
</organism>
<proteinExistence type="predicted"/>
<keyword evidence="3" id="KW-1185">Reference proteome</keyword>
<dbReference type="EMBL" id="JACRTD010000003">
    <property type="protein sequence ID" value="MBC8584883.1"/>
    <property type="molecule type" value="Genomic_DNA"/>
</dbReference>
<dbReference type="InterPro" id="IPR025463">
    <property type="entry name" value="DUF4314"/>
</dbReference>
<gene>
    <name evidence="2" type="ORF">H8705_04730</name>
</gene>
<evidence type="ECO:0000259" key="1">
    <source>
        <dbReference type="Pfam" id="PF14192"/>
    </source>
</evidence>
<protein>
    <submittedName>
        <fullName evidence="2">DUF4314 domain-containing protein</fullName>
    </submittedName>
</protein>